<organism evidence="1">
    <name type="scientific">marine sediment metagenome</name>
    <dbReference type="NCBI Taxonomy" id="412755"/>
    <lineage>
        <taxon>unclassified sequences</taxon>
        <taxon>metagenomes</taxon>
        <taxon>ecological metagenomes</taxon>
    </lineage>
</organism>
<evidence type="ECO:0008006" key="2">
    <source>
        <dbReference type="Google" id="ProtNLM"/>
    </source>
</evidence>
<dbReference type="EMBL" id="BART01006924">
    <property type="protein sequence ID" value="GAG71610.1"/>
    <property type="molecule type" value="Genomic_DNA"/>
</dbReference>
<gene>
    <name evidence="1" type="ORF">S01H4_15794</name>
</gene>
<dbReference type="SUPFAM" id="SSF56784">
    <property type="entry name" value="HAD-like"/>
    <property type="match status" value="1"/>
</dbReference>
<dbReference type="AlphaFoldDB" id="X0ZPE0"/>
<reference evidence="1" key="1">
    <citation type="journal article" date="2014" name="Front. Microbiol.">
        <title>High frequency of phylogenetically diverse reductive dehalogenase-homologous genes in deep subseafloor sedimentary metagenomes.</title>
        <authorList>
            <person name="Kawai M."/>
            <person name="Futagami T."/>
            <person name="Toyoda A."/>
            <person name="Takaki Y."/>
            <person name="Nishi S."/>
            <person name="Hori S."/>
            <person name="Arai W."/>
            <person name="Tsubouchi T."/>
            <person name="Morono Y."/>
            <person name="Uchiyama I."/>
            <person name="Ito T."/>
            <person name="Fujiyama A."/>
            <person name="Inagaki F."/>
            <person name="Takami H."/>
        </authorList>
    </citation>
    <scope>NUCLEOTIDE SEQUENCE</scope>
    <source>
        <strain evidence="1">Expedition CK06-06</strain>
    </source>
</reference>
<sequence length="212" mass="23886">MYKAIVSSDWSECLAPCSPFDCISFNHPELTTELETIFKQYTSNIISLGEASHKIQTLLPVTVTIEQMDAYLDNSFSTYKGVPELIEWCLSKDILFMINTTGMIGYFQRVFAKGLLPRVPVISAHPMLRYPTRNSDPDDIYDLFEINDKGKNTDAVARSYHISSKRITLMGDSGGDGPHFEWGAKINAFLIGSMTKPSLEKYCLKKNINTHV</sequence>
<evidence type="ECO:0000313" key="1">
    <source>
        <dbReference type="EMBL" id="GAG71610.1"/>
    </source>
</evidence>
<feature type="non-terminal residue" evidence="1">
    <location>
        <position position="212"/>
    </location>
</feature>
<accession>X0ZPE0</accession>
<dbReference type="Gene3D" id="3.40.50.1000">
    <property type="entry name" value="HAD superfamily/HAD-like"/>
    <property type="match status" value="1"/>
</dbReference>
<dbReference type="Gene3D" id="3.90.1470.20">
    <property type="match status" value="1"/>
</dbReference>
<protein>
    <recommendedName>
        <fullName evidence="2">5'-nucleotidase</fullName>
    </recommendedName>
</protein>
<name>X0ZPE0_9ZZZZ</name>
<dbReference type="InterPro" id="IPR023214">
    <property type="entry name" value="HAD_sf"/>
</dbReference>
<proteinExistence type="predicted"/>
<dbReference type="InterPro" id="IPR036412">
    <property type="entry name" value="HAD-like_sf"/>
</dbReference>
<comment type="caution">
    <text evidence="1">The sequence shown here is derived from an EMBL/GenBank/DDBJ whole genome shotgun (WGS) entry which is preliminary data.</text>
</comment>